<accession>A0A6B0RLJ6</accession>
<protein>
    <submittedName>
        <fullName evidence="1">Uncharacterized protein</fullName>
    </submittedName>
</protein>
<keyword evidence="2" id="KW-1185">Reference proteome</keyword>
<proteinExistence type="predicted"/>
<organism evidence="1 2">
    <name type="scientific">Bos mutus</name>
    <name type="common">wild yak</name>
    <dbReference type="NCBI Taxonomy" id="72004"/>
    <lineage>
        <taxon>Eukaryota</taxon>
        <taxon>Metazoa</taxon>
        <taxon>Chordata</taxon>
        <taxon>Craniata</taxon>
        <taxon>Vertebrata</taxon>
        <taxon>Euteleostomi</taxon>
        <taxon>Mammalia</taxon>
        <taxon>Eutheria</taxon>
        <taxon>Laurasiatheria</taxon>
        <taxon>Artiodactyla</taxon>
        <taxon>Ruminantia</taxon>
        <taxon>Pecora</taxon>
        <taxon>Bovidae</taxon>
        <taxon>Bovinae</taxon>
        <taxon>Bos</taxon>
    </lineage>
</organism>
<dbReference type="EMBL" id="VBQZ03000067">
    <property type="protein sequence ID" value="MXQ91079.1"/>
    <property type="molecule type" value="Genomic_DNA"/>
</dbReference>
<sequence length="139" mass="14978">MKPSEATRVGLLFSGTHWPSASLHGAARFPQGRHTPVYSLPQTGGDFCGLEGPSQFKRKASGFRCSQDANIIWTQSYLPIALHWALEINREQGRGTPALGLGETSPAQESQASQLLFLVGKHGSARKMSLGQAMMELVG</sequence>
<comment type="caution">
    <text evidence="1">The sequence shown here is derived from an EMBL/GenBank/DDBJ whole genome shotgun (WGS) entry which is preliminary data.</text>
</comment>
<gene>
    <name evidence="1" type="ORF">E5288_WYG005572</name>
</gene>
<dbReference type="AlphaFoldDB" id="A0A6B0RLJ6"/>
<dbReference type="Proteomes" id="UP000322234">
    <property type="component" value="Unassembled WGS sequence"/>
</dbReference>
<reference evidence="1" key="1">
    <citation type="submission" date="2019-10" db="EMBL/GenBank/DDBJ databases">
        <title>The sequence and de novo assembly of the wild yak genome.</title>
        <authorList>
            <person name="Liu Y."/>
        </authorList>
    </citation>
    <scope>NUCLEOTIDE SEQUENCE [LARGE SCALE GENOMIC DNA]</scope>
    <source>
        <strain evidence="1">WY2019</strain>
    </source>
</reference>
<evidence type="ECO:0000313" key="1">
    <source>
        <dbReference type="EMBL" id="MXQ91079.1"/>
    </source>
</evidence>
<name>A0A6B0RLJ6_9CETA</name>
<evidence type="ECO:0000313" key="2">
    <source>
        <dbReference type="Proteomes" id="UP000322234"/>
    </source>
</evidence>